<dbReference type="GO" id="GO:0043338">
    <property type="term" value="F:CDP-2,3-bis-(O-geranylgeranyl)-sn-glycerol synthase activity"/>
    <property type="evidence" value="ECO:0007669"/>
    <property type="project" value="UniProtKB-EC"/>
</dbReference>
<keyword evidence="10 11" id="KW-1208">Phospholipid metabolism</keyword>
<name>A0AA37BQA2_9ARCH</name>
<comment type="caution">
    <text evidence="12">The sequence shown here is derived from an EMBL/GenBank/DDBJ whole genome shotgun (WGS) entry which is preliminary data.</text>
</comment>
<reference evidence="12" key="1">
    <citation type="journal article" date="2014" name="Int. J. Syst. Evol. Microbiol.">
        <title>Complete genome sequence of Corynebacterium casei LMG S-19264T (=DSM 44701T), isolated from a smear-ripened cheese.</title>
        <authorList>
            <consortium name="US DOE Joint Genome Institute (JGI-PGF)"/>
            <person name="Walter F."/>
            <person name="Albersmeier A."/>
            <person name="Kalinowski J."/>
            <person name="Ruckert C."/>
        </authorList>
    </citation>
    <scope>NUCLEOTIDE SEQUENCE</scope>
    <source>
        <strain evidence="12">JCM 13583</strain>
    </source>
</reference>
<evidence type="ECO:0000256" key="10">
    <source>
        <dbReference type="ARBA" id="ARBA00023264"/>
    </source>
</evidence>
<dbReference type="PANTHER" id="PTHR39650">
    <property type="entry name" value="CDP-ARCHAEOL SYNTHASE"/>
    <property type="match status" value="1"/>
</dbReference>
<keyword evidence="9 11" id="KW-0594">Phospholipid biosynthesis</keyword>
<feature type="transmembrane region" description="Helical" evidence="11">
    <location>
        <begin position="12"/>
        <end position="34"/>
    </location>
</feature>
<comment type="function">
    <text evidence="11">Catalyzes the formation of CDP-2,3-bis-(O-geranylgeranyl)-sn-glycerol (CDP-archaeol) from 2,3-bis-(O-geranylgeranyl)-sn-glycerol 1-phosphate (DGGGP) and CTP. This reaction is the third ether-bond-formation step in the biosynthesis of archaeal membrane lipids.</text>
</comment>
<feature type="transmembrane region" description="Helical" evidence="11">
    <location>
        <begin position="125"/>
        <end position="145"/>
    </location>
</feature>
<evidence type="ECO:0000256" key="7">
    <source>
        <dbReference type="ARBA" id="ARBA00023098"/>
    </source>
</evidence>
<keyword evidence="3 11" id="KW-0808">Transferase</keyword>
<evidence type="ECO:0000256" key="3">
    <source>
        <dbReference type="ARBA" id="ARBA00022679"/>
    </source>
</evidence>
<comment type="catalytic activity">
    <reaction evidence="11">
        <text>2,3-bis-O-(geranylgeranyl)-sn-glycerol 1-phosphate + CTP + H(+) = CDP-2,3-bis-O-(geranylgeranyl)-sn-glycerol + diphosphate</text>
        <dbReference type="Rhea" id="RHEA:25690"/>
        <dbReference type="ChEBI" id="CHEBI:15378"/>
        <dbReference type="ChEBI" id="CHEBI:33019"/>
        <dbReference type="ChEBI" id="CHEBI:37563"/>
        <dbReference type="ChEBI" id="CHEBI:58837"/>
        <dbReference type="ChEBI" id="CHEBI:58838"/>
        <dbReference type="EC" id="2.7.7.67"/>
    </reaction>
</comment>
<comment type="subcellular location">
    <subcellularLocation>
        <location evidence="11">Cell membrane</location>
        <topology evidence="11">Multi-pass membrane protein</topology>
    </subcellularLocation>
</comment>
<keyword evidence="1 11" id="KW-1003">Cell membrane</keyword>
<dbReference type="GO" id="GO:0046474">
    <property type="term" value="P:glycerophospholipid biosynthetic process"/>
    <property type="evidence" value="ECO:0007669"/>
    <property type="project" value="UniProtKB-UniRule"/>
</dbReference>
<dbReference type="EMBL" id="BMNY01000001">
    <property type="protein sequence ID" value="GGM68906.1"/>
    <property type="molecule type" value="Genomic_DNA"/>
</dbReference>
<keyword evidence="6 11" id="KW-1133">Transmembrane helix</keyword>
<evidence type="ECO:0000256" key="4">
    <source>
        <dbReference type="ARBA" id="ARBA00022692"/>
    </source>
</evidence>
<evidence type="ECO:0000313" key="13">
    <source>
        <dbReference type="Proteomes" id="UP000632195"/>
    </source>
</evidence>
<dbReference type="NCBIfam" id="NF003114">
    <property type="entry name" value="PRK04032.1"/>
    <property type="match status" value="1"/>
</dbReference>
<organism evidence="12 13">
    <name type="scientific">Thermogymnomonas acidicola</name>
    <dbReference type="NCBI Taxonomy" id="399579"/>
    <lineage>
        <taxon>Archaea</taxon>
        <taxon>Methanobacteriati</taxon>
        <taxon>Thermoplasmatota</taxon>
        <taxon>Thermoplasmata</taxon>
        <taxon>Thermoplasmatales</taxon>
        <taxon>Thermogymnomonas</taxon>
    </lineage>
</organism>
<dbReference type="Pfam" id="PF01864">
    <property type="entry name" value="CarS-like"/>
    <property type="match status" value="1"/>
</dbReference>
<reference evidence="12" key="2">
    <citation type="submission" date="2022-09" db="EMBL/GenBank/DDBJ databases">
        <authorList>
            <person name="Sun Q."/>
            <person name="Ohkuma M."/>
        </authorList>
    </citation>
    <scope>NUCLEOTIDE SEQUENCE</scope>
    <source>
        <strain evidence="12">JCM 13583</strain>
    </source>
</reference>
<evidence type="ECO:0000256" key="2">
    <source>
        <dbReference type="ARBA" id="ARBA00022516"/>
    </source>
</evidence>
<comment type="pathway">
    <text evidence="11">Membrane lipid metabolism; glycerophospholipid metabolism.</text>
</comment>
<comment type="similarity">
    <text evidence="11">Belongs to the CDP-archaeol synthase family.</text>
</comment>
<evidence type="ECO:0000313" key="12">
    <source>
        <dbReference type="EMBL" id="GGM68906.1"/>
    </source>
</evidence>
<feature type="transmembrane region" description="Helical" evidence="11">
    <location>
        <begin position="55"/>
        <end position="77"/>
    </location>
</feature>
<dbReference type="InterPro" id="IPR032690">
    <property type="entry name" value="CarS"/>
</dbReference>
<keyword evidence="13" id="KW-1185">Reference proteome</keyword>
<evidence type="ECO:0000256" key="5">
    <source>
        <dbReference type="ARBA" id="ARBA00022842"/>
    </source>
</evidence>
<dbReference type="RefSeq" id="WP_188679829.1">
    <property type="nucleotide sequence ID" value="NZ_BMNY01000001.1"/>
</dbReference>
<dbReference type="PANTHER" id="PTHR39650:SF1">
    <property type="entry name" value="CDP-ARCHAEOL SYNTHASE"/>
    <property type="match status" value="1"/>
</dbReference>
<feature type="transmembrane region" description="Helical" evidence="11">
    <location>
        <begin position="151"/>
        <end position="173"/>
    </location>
</feature>
<evidence type="ECO:0000256" key="6">
    <source>
        <dbReference type="ARBA" id="ARBA00022989"/>
    </source>
</evidence>
<evidence type="ECO:0000256" key="11">
    <source>
        <dbReference type="HAMAP-Rule" id="MF_01117"/>
    </source>
</evidence>
<dbReference type="AlphaFoldDB" id="A0AA37BQA2"/>
<keyword evidence="5 11" id="KW-0460">Magnesium</keyword>
<gene>
    <name evidence="11" type="primary">carS</name>
    <name evidence="12" type="ORF">GCM10007108_03810</name>
</gene>
<protein>
    <recommendedName>
        <fullName evidence="11">CDP-archaeol synthase</fullName>
        <ecNumber evidence="11">2.7.7.67</ecNumber>
    </recommendedName>
    <alternativeName>
        <fullName evidence="11">CDP-2,3-bis-(O-geranylgeranyl)-sn-glycerol synthase</fullName>
    </alternativeName>
</protein>
<keyword evidence="2 11" id="KW-0444">Lipid biosynthesis</keyword>
<dbReference type="EC" id="2.7.7.67" evidence="11"/>
<proteinExistence type="inferred from homology"/>
<comment type="cofactor">
    <cofactor evidence="11">
        <name>Mg(2+)</name>
        <dbReference type="ChEBI" id="CHEBI:18420"/>
    </cofactor>
</comment>
<keyword evidence="4 11" id="KW-0812">Transmembrane</keyword>
<dbReference type="Proteomes" id="UP000632195">
    <property type="component" value="Unassembled WGS sequence"/>
</dbReference>
<accession>A0AA37BQA2</accession>
<feature type="transmembrane region" description="Helical" evidence="11">
    <location>
        <begin position="89"/>
        <end position="113"/>
    </location>
</feature>
<dbReference type="InterPro" id="IPR002726">
    <property type="entry name" value="CarS_archaea"/>
</dbReference>
<evidence type="ECO:0000256" key="1">
    <source>
        <dbReference type="ARBA" id="ARBA00022475"/>
    </source>
</evidence>
<evidence type="ECO:0000256" key="9">
    <source>
        <dbReference type="ARBA" id="ARBA00023209"/>
    </source>
</evidence>
<dbReference type="HAMAP" id="MF_01117">
    <property type="entry name" value="CDP_archaeol_synth"/>
    <property type="match status" value="1"/>
</dbReference>
<evidence type="ECO:0000256" key="8">
    <source>
        <dbReference type="ARBA" id="ARBA00023136"/>
    </source>
</evidence>
<keyword evidence="7 11" id="KW-0443">Lipid metabolism</keyword>
<dbReference type="GO" id="GO:0005886">
    <property type="term" value="C:plasma membrane"/>
    <property type="evidence" value="ECO:0007669"/>
    <property type="project" value="UniProtKB-SubCell"/>
</dbReference>
<sequence length="187" mass="20244">MADYLSIGLSAFILFIPAFAANPAAVITGGRYPIDLGRKFIDGRRILGDGKTISGYFGGAILGGLIGLVLYGILVPARGTVLMDYTQGIVGAAVSSFSLSFGSLTGDVIGSFIKRRIGIERGGKGFLLDQWPFVLVALLLLFVFSRHFFSIVYMNFLAIPELLIVTPPLHRAVNIIGYKMKKKDVPW</sequence>
<keyword evidence="8 11" id="KW-0472">Membrane</keyword>